<dbReference type="EMBL" id="BARS01038445">
    <property type="protein sequence ID" value="GAG22685.1"/>
    <property type="molecule type" value="Genomic_DNA"/>
</dbReference>
<dbReference type="AlphaFoldDB" id="X0VWL1"/>
<sequence length="44" mass="5137">QFSAAVFRECPFRRRRLGPTRQRAAVGTCARPHEYFIDILVEQS</sequence>
<organism evidence="1">
    <name type="scientific">marine sediment metagenome</name>
    <dbReference type="NCBI Taxonomy" id="412755"/>
    <lineage>
        <taxon>unclassified sequences</taxon>
        <taxon>metagenomes</taxon>
        <taxon>ecological metagenomes</taxon>
    </lineage>
</organism>
<comment type="caution">
    <text evidence="1">The sequence shown here is derived from an EMBL/GenBank/DDBJ whole genome shotgun (WGS) entry which is preliminary data.</text>
</comment>
<accession>X0VWL1</accession>
<protein>
    <submittedName>
        <fullName evidence="1">Uncharacterized protein</fullName>
    </submittedName>
</protein>
<feature type="non-terminal residue" evidence="1">
    <location>
        <position position="1"/>
    </location>
</feature>
<proteinExistence type="predicted"/>
<reference evidence="1" key="1">
    <citation type="journal article" date="2014" name="Front. Microbiol.">
        <title>High frequency of phylogenetically diverse reductive dehalogenase-homologous genes in deep subseafloor sedimentary metagenomes.</title>
        <authorList>
            <person name="Kawai M."/>
            <person name="Futagami T."/>
            <person name="Toyoda A."/>
            <person name="Takaki Y."/>
            <person name="Nishi S."/>
            <person name="Hori S."/>
            <person name="Arai W."/>
            <person name="Tsubouchi T."/>
            <person name="Morono Y."/>
            <person name="Uchiyama I."/>
            <person name="Ito T."/>
            <person name="Fujiyama A."/>
            <person name="Inagaki F."/>
            <person name="Takami H."/>
        </authorList>
    </citation>
    <scope>NUCLEOTIDE SEQUENCE</scope>
    <source>
        <strain evidence="1">Expedition CK06-06</strain>
    </source>
</reference>
<name>X0VWL1_9ZZZZ</name>
<gene>
    <name evidence="1" type="ORF">S01H1_58829</name>
</gene>
<evidence type="ECO:0000313" key="1">
    <source>
        <dbReference type="EMBL" id="GAG22685.1"/>
    </source>
</evidence>